<dbReference type="SUPFAM" id="SSF52141">
    <property type="entry name" value="Uracil-DNA glycosylase-like"/>
    <property type="match status" value="1"/>
</dbReference>
<organism evidence="1 2">
    <name type="scientific">Arenibacter nanhaiticus</name>
    <dbReference type="NCBI Taxonomy" id="558155"/>
    <lineage>
        <taxon>Bacteria</taxon>
        <taxon>Pseudomonadati</taxon>
        <taxon>Bacteroidota</taxon>
        <taxon>Flavobacteriia</taxon>
        <taxon>Flavobacteriales</taxon>
        <taxon>Flavobacteriaceae</taxon>
        <taxon>Arenibacter</taxon>
    </lineage>
</organism>
<reference evidence="1 2" key="1">
    <citation type="submission" date="2016-11" db="EMBL/GenBank/DDBJ databases">
        <authorList>
            <person name="Jaros S."/>
            <person name="Januszkiewicz K."/>
            <person name="Wedrychowicz H."/>
        </authorList>
    </citation>
    <scope>NUCLEOTIDE SEQUENCE [LARGE SCALE GENOMIC DNA]</scope>
    <source>
        <strain evidence="1 2">CGMCC 1.8863</strain>
    </source>
</reference>
<protein>
    <submittedName>
        <fullName evidence="1">G/U mismatch-specific uracil-DNA glycosylase</fullName>
    </submittedName>
</protein>
<dbReference type="AlphaFoldDB" id="A0A1M6HWC6"/>
<dbReference type="Proteomes" id="UP000184231">
    <property type="component" value="Unassembled WGS sequence"/>
</dbReference>
<evidence type="ECO:0000313" key="1">
    <source>
        <dbReference type="EMBL" id="SHJ26367.1"/>
    </source>
</evidence>
<evidence type="ECO:0000313" key="2">
    <source>
        <dbReference type="Proteomes" id="UP000184231"/>
    </source>
</evidence>
<gene>
    <name evidence="1" type="ORF">SAMN04487911_11546</name>
</gene>
<sequence length="243" mass="27877">MVPFLHTHPYEPFLFKEATKLIVGTLPPPRFTIGDLKEGDVDFCYGSRDGQLWPILNGIFKLNLKFETTEEAVQQRIDFLRQRKIGICDIVASAERTKMGSSDVGMENIQLRNLLGYLRKYPNVNTLLFTGGNSKNGPEYFFRRHLKEHGLRLRLLSNNVPRIHEFDLPITNAWDTGSPRKRQPLVYPLTEINTRQIKTVSLIAPSGAANRAVGSLKAYKEMKKQHPELNTIDFRALQYKAFF</sequence>
<name>A0A1M6HWC6_9FLAO</name>
<dbReference type="EMBL" id="FQYX01000015">
    <property type="protein sequence ID" value="SHJ26367.1"/>
    <property type="molecule type" value="Genomic_DNA"/>
</dbReference>
<dbReference type="STRING" id="558155.SAMN04487911_11546"/>
<dbReference type="RefSeq" id="WP_072764691.1">
    <property type="nucleotide sequence ID" value="NZ_FQYX01000015.1"/>
</dbReference>
<proteinExistence type="predicted"/>
<keyword evidence="2" id="KW-1185">Reference proteome</keyword>
<dbReference type="InterPro" id="IPR036895">
    <property type="entry name" value="Uracil-DNA_glycosylase-like_sf"/>
</dbReference>
<dbReference type="Gene3D" id="3.40.470.10">
    <property type="entry name" value="Uracil-DNA glycosylase-like domain"/>
    <property type="match status" value="1"/>
</dbReference>
<dbReference type="OrthoDB" id="1422214at2"/>
<accession>A0A1M6HWC6</accession>